<feature type="region of interest" description="Disordered" evidence="3">
    <location>
        <begin position="310"/>
        <end position="388"/>
    </location>
</feature>
<feature type="region of interest" description="Disordered" evidence="3">
    <location>
        <begin position="546"/>
        <end position="575"/>
    </location>
</feature>
<organism evidence="5 6">
    <name type="scientific">Candida boidinii</name>
    <name type="common">Yeast</name>
    <dbReference type="NCBI Taxonomy" id="5477"/>
    <lineage>
        <taxon>Eukaryota</taxon>
        <taxon>Fungi</taxon>
        <taxon>Dikarya</taxon>
        <taxon>Ascomycota</taxon>
        <taxon>Saccharomycotina</taxon>
        <taxon>Pichiomycetes</taxon>
        <taxon>Pichiales</taxon>
        <taxon>Pichiaceae</taxon>
        <taxon>Ogataea</taxon>
        <taxon>Ogataea/Candida clade</taxon>
    </lineage>
</organism>
<dbReference type="InterPro" id="IPR001452">
    <property type="entry name" value="SH3_domain"/>
</dbReference>
<feature type="region of interest" description="Disordered" evidence="3">
    <location>
        <begin position="139"/>
        <end position="244"/>
    </location>
</feature>
<dbReference type="InterPro" id="IPR036028">
    <property type="entry name" value="SH3-like_dom_sf"/>
</dbReference>
<evidence type="ECO:0000256" key="1">
    <source>
        <dbReference type="ARBA" id="ARBA00022443"/>
    </source>
</evidence>
<evidence type="ECO:0000313" key="6">
    <source>
        <dbReference type="Proteomes" id="UP001165120"/>
    </source>
</evidence>
<feature type="region of interest" description="Disordered" evidence="3">
    <location>
        <begin position="61"/>
        <end position="101"/>
    </location>
</feature>
<dbReference type="Gene3D" id="2.30.30.40">
    <property type="entry name" value="SH3 Domains"/>
    <property type="match status" value="1"/>
</dbReference>
<gene>
    <name evidence="5" type="ORF">Cboi02_000438500</name>
</gene>
<feature type="compositionally biased region" description="Polar residues" evidence="3">
    <location>
        <begin position="84"/>
        <end position="94"/>
    </location>
</feature>
<protein>
    <submittedName>
        <fullName evidence="5">Unnamed protein product</fullName>
    </submittedName>
</protein>
<feature type="region of interest" description="Disordered" evidence="3">
    <location>
        <begin position="486"/>
        <end position="525"/>
    </location>
</feature>
<feature type="compositionally biased region" description="Basic and acidic residues" evidence="3">
    <location>
        <begin position="68"/>
        <end position="82"/>
    </location>
</feature>
<name>A0A9W6WI30_CANBO</name>
<sequence>MLRQSLHSNDDEDEYNNYYSGTNDDINIKKDPDYESSMIPDVEKKTDFNYLSEKMNNMPGSWHLKNGPFKEDNPADSDKYNIDSRPNCQHGNNNGDEKYDINNEDLDYTVSSSESSGSISNNNATATQQMNGELLTTKNENDRATPPILSPHKKSINDIPTKSADVNIAQSVDPSEKMKKRLSRNINYKRNSLISVPPPEIPTASSSNKSSTQNSSSSSLKNTSETEPEQQEKLETTQEHQSTMSKINGLGKSFSEMLHFSKKKKIPEDADVSKISNISQNASPAPAGDGSIDVSLTETVYTNEIDQNNSLKNTDYYSGDESSVSESNFINIDDHRKLTQDEDEPEHELMSSQYNNQHKSSNGINDNTNSADKEFAGSSETFDDDKTPNLQTVAKFGDLDATPKVDKLSSDNEELKRFTNPLLFGNSRPTTSTKSNINTDSIINLKESPIEKEDDDMVIDHLPSKEKGFASFNHRASLIQEMKTLQTTSPSKNGENNNPQISPNKHSDNANANKNNNTMVGSTSLDFNDYSQSNINNKPIILTSNESTSTFNSDDEASKITSHNNEDNYNLKGKSKRKGPLVINVPDNDSLVFGNHSEDHLSYKSPRTIDVHGQINESVKEEEDQETGASADNIPKNRTLLEEDETKIIDGQHSFTDSEFQKPFRLTNKILTLNSDKNDNHQSISSSIYSSRVEGKNNISEIDETIDPAYTNNENIDELSKPTTEGKKPRILIKPSLHQSYTSSRYSENNNSTNSLIIDQSASNLAKSTNFVASKSDNQYQDIYDDENEYEAEEDEYEDGDDDEEEDDESALFVTAIYQFDANSLESESDTSICLSFNKNDIAFTYALDESGWGEVTMLNTLKRGWVPMNYFRATLINVQDLPTDGDEIANIIAKGKKAKLAASKKPLTPLFRVSGKFLLNPQSKPIYKNSALKGYTFDIELINGISEGVKSLLNETNCLSRTTDIIKQKPVIRKIRKKLLRDWYDLIVKAREYNHTFNPTKIEVLQLMTYQVLRKAVAFLEIWGLESEELISGELCHQ</sequence>
<feature type="region of interest" description="Disordered" evidence="3">
    <location>
        <begin position="788"/>
        <end position="808"/>
    </location>
</feature>
<dbReference type="PROSITE" id="PS50002">
    <property type="entry name" value="SH3"/>
    <property type="match status" value="1"/>
</dbReference>
<feature type="region of interest" description="Disordered" evidence="3">
    <location>
        <begin position="675"/>
        <end position="694"/>
    </location>
</feature>
<evidence type="ECO:0000256" key="3">
    <source>
        <dbReference type="SAM" id="MobiDB-lite"/>
    </source>
</evidence>
<feature type="region of interest" description="Disordered" evidence="3">
    <location>
        <begin position="704"/>
        <end position="752"/>
    </location>
</feature>
<dbReference type="SUPFAM" id="SSF50044">
    <property type="entry name" value="SH3-domain"/>
    <property type="match status" value="1"/>
</dbReference>
<proteinExistence type="predicted"/>
<evidence type="ECO:0000313" key="5">
    <source>
        <dbReference type="EMBL" id="GME74346.1"/>
    </source>
</evidence>
<accession>A0A9W6WI30</accession>
<feature type="compositionally biased region" description="Polar residues" evidence="3">
    <location>
        <begin position="350"/>
        <end position="370"/>
    </location>
</feature>
<evidence type="ECO:0000259" key="4">
    <source>
        <dbReference type="PROSITE" id="PS50002"/>
    </source>
</evidence>
<keyword evidence="1 2" id="KW-0728">SH3 domain</keyword>
<feature type="compositionally biased region" description="Polar residues" evidence="3">
    <location>
        <begin position="310"/>
        <end position="330"/>
    </location>
</feature>
<reference evidence="5" key="1">
    <citation type="submission" date="2023-04" db="EMBL/GenBank/DDBJ databases">
        <title>Candida boidinii NBRC 10035.</title>
        <authorList>
            <person name="Ichikawa N."/>
            <person name="Sato H."/>
            <person name="Tonouchi N."/>
        </authorList>
    </citation>
    <scope>NUCLEOTIDE SEQUENCE</scope>
    <source>
        <strain evidence="5">NBRC 10035</strain>
    </source>
</reference>
<dbReference type="Proteomes" id="UP001165120">
    <property type="component" value="Unassembled WGS sequence"/>
</dbReference>
<evidence type="ECO:0000256" key="2">
    <source>
        <dbReference type="PROSITE-ProRule" id="PRU00192"/>
    </source>
</evidence>
<feature type="compositionally biased region" description="Polar residues" evidence="3">
    <location>
        <begin position="737"/>
        <end position="752"/>
    </location>
</feature>
<comment type="caution">
    <text evidence="5">The sequence shown here is derived from an EMBL/GenBank/DDBJ whole genome shotgun (WGS) entry which is preliminary data.</text>
</comment>
<feature type="compositionally biased region" description="Polar residues" evidence="3">
    <location>
        <begin position="486"/>
        <end position="504"/>
    </location>
</feature>
<feature type="region of interest" description="Disordered" evidence="3">
    <location>
        <begin position="1"/>
        <end position="24"/>
    </location>
</feature>
<dbReference type="AlphaFoldDB" id="A0A9W6WI30"/>
<dbReference type="EMBL" id="BSXN01001753">
    <property type="protein sequence ID" value="GME74346.1"/>
    <property type="molecule type" value="Genomic_DNA"/>
</dbReference>
<feature type="compositionally biased region" description="Basic and acidic residues" evidence="3">
    <location>
        <begin position="718"/>
        <end position="728"/>
    </location>
</feature>
<feature type="compositionally biased region" description="Low complexity" evidence="3">
    <location>
        <begin position="205"/>
        <end position="223"/>
    </location>
</feature>
<feature type="compositionally biased region" description="Polar residues" evidence="3">
    <location>
        <begin position="184"/>
        <end position="194"/>
    </location>
</feature>
<feature type="domain" description="SH3" evidence="4">
    <location>
        <begin position="809"/>
        <end position="877"/>
    </location>
</feature>
<keyword evidence="6" id="KW-1185">Reference proteome</keyword>